<name>A0A385TW42_PAELA</name>
<evidence type="ECO:0000313" key="1">
    <source>
        <dbReference type="EMBL" id="AYB46712.1"/>
    </source>
</evidence>
<dbReference type="Proteomes" id="UP000266552">
    <property type="component" value="Chromosome"/>
</dbReference>
<keyword evidence="2" id="KW-1185">Reference proteome</keyword>
<dbReference type="KEGG" id="plw:D5F53_26875"/>
<gene>
    <name evidence="1" type="ORF">D5F53_26875</name>
</gene>
<dbReference type="AlphaFoldDB" id="A0A385TW42"/>
<accession>A0A385TW42</accession>
<dbReference type="EMBL" id="CP032412">
    <property type="protein sequence ID" value="AYB46712.1"/>
    <property type="molecule type" value="Genomic_DNA"/>
</dbReference>
<protein>
    <submittedName>
        <fullName evidence="1">Uncharacterized protein</fullName>
    </submittedName>
</protein>
<organism evidence="1 2">
    <name type="scientific">Paenibacillus lautus</name>
    <name type="common">Bacillus lautus</name>
    <dbReference type="NCBI Taxonomy" id="1401"/>
    <lineage>
        <taxon>Bacteria</taxon>
        <taxon>Bacillati</taxon>
        <taxon>Bacillota</taxon>
        <taxon>Bacilli</taxon>
        <taxon>Bacillales</taxon>
        <taxon>Paenibacillaceae</taxon>
        <taxon>Paenibacillus</taxon>
    </lineage>
</organism>
<proteinExistence type="predicted"/>
<sequence>MSMINIPPHNDDDEYKEVGVGVIPVIRYITGVNEMNRGKRPYRRNGQLMVLAVIMMMLTACAKEAPIAVQTTPSTVAAPGAGEAAKSAEMPSAAKESLRTAFPQEDPGHFQVKQEAEQPEGEPNRDPVEAVLDMYEALQANDSVSYFRHADIPSVRMSPAMLKVLFEEAGKREVRAERFKLFDKEGLDEVSSRLLSLTYGSQAEIVLEELSQGDQNLWFVTAFADGLKVVEQSTVYPGAYELGREATMEELIAVEIRHTAEDRAFFAAKAKQPVWNPVQTVSLLYQAAQAEDAETFHTMSGGGEGYFSGQYERDMVEFTEWMKSFESVRHMSIESVSRENIADGYSQEYDERFGDGWQFIVAWDPRDEAGYQGTSWIMAPSEDGTRYVVKQTLTANLESFFK</sequence>
<reference evidence="1 2" key="1">
    <citation type="submission" date="2018-09" db="EMBL/GenBank/DDBJ databases">
        <title>Genome Sequence of Paenibacillus lautus Strain E7593-69, Azo Dye-Degrading Bacteria, Isolated from Commercial Tattoo Inks.</title>
        <authorList>
            <person name="Nho S.W."/>
            <person name="Kim S.-J."/>
            <person name="Kweon O."/>
            <person name="Cerniglia C.E."/>
        </authorList>
    </citation>
    <scope>NUCLEOTIDE SEQUENCE [LARGE SCALE GENOMIC DNA]</scope>
    <source>
        <strain evidence="1 2">E7593-69</strain>
    </source>
</reference>
<dbReference type="RefSeq" id="WP_119850260.1">
    <property type="nucleotide sequence ID" value="NZ_CP032412.1"/>
</dbReference>
<evidence type="ECO:0000313" key="2">
    <source>
        <dbReference type="Proteomes" id="UP000266552"/>
    </source>
</evidence>